<name>A0A655QVH3_VIBCL</name>
<dbReference type="EMBL" id="CWOW01000011">
    <property type="protein sequence ID" value="CSA74446.1"/>
    <property type="molecule type" value="Genomic_DNA"/>
</dbReference>
<organism evidence="1 2">
    <name type="scientific">Vibrio cholerae</name>
    <dbReference type="NCBI Taxonomy" id="666"/>
    <lineage>
        <taxon>Bacteria</taxon>
        <taxon>Pseudomonadati</taxon>
        <taxon>Pseudomonadota</taxon>
        <taxon>Gammaproteobacteria</taxon>
        <taxon>Vibrionales</taxon>
        <taxon>Vibrionaceae</taxon>
        <taxon>Vibrio</taxon>
    </lineage>
</organism>
<gene>
    <name evidence="1" type="ORF">ERS013165_02322</name>
</gene>
<accession>A0A655QVH3</accession>
<proteinExistence type="predicted"/>
<dbReference type="AlphaFoldDB" id="A0A655QVH3"/>
<protein>
    <submittedName>
        <fullName evidence="1">Uncharacterized protein</fullName>
    </submittedName>
</protein>
<reference evidence="1 2" key="1">
    <citation type="submission" date="2015-07" db="EMBL/GenBank/DDBJ databases">
        <authorList>
            <consortium name="Pathogen Informatics"/>
        </authorList>
    </citation>
    <scope>NUCLEOTIDE SEQUENCE [LARGE SCALE GENOMIC DNA]</scope>
    <source>
        <strain evidence="1 2">A51</strain>
    </source>
</reference>
<evidence type="ECO:0000313" key="2">
    <source>
        <dbReference type="Proteomes" id="UP000044806"/>
    </source>
</evidence>
<evidence type="ECO:0000313" key="1">
    <source>
        <dbReference type="EMBL" id="CSA74446.1"/>
    </source>
</evidence>
<sequence>MLSCGCQLQRFDRMDAFSRRDVPNEWLPCRPLCFSKIKLTPKTTLQKIHKISLGSRAKIKPRDFTLIPRLCKGFSYFFASLKRYKLP</sequence>
<dbReference type="Proteomes" id="UP000044806">
    <property type="component" value="Unassembled WGS sequence"/>
</dbReference>